<evidence type="ECO:0000313" key="2">
    <source>
        <dbReference type="EMBL" id="VAX38563.1"/>
    </source>
</evidence>
<dbReference type="EMBL" id="UOGL01000223">
    <property type="protein sequence ID" value="VAX38563.1"/>
    <property type="molecule type" value="Genomic_DNA"/>
</dbReference>
<proteinExistence type="predicted"/>
<reference evidence="2" key="1">
    <citation type="submission" date="2018-06" db="EMBL/GenBank/DDBJ databases">
        <authorList>
            <person name="Zhirakovskaya E."/>
        </authorList>
    </citation>
    <scope>NUCLEOTIDE SEQUENCE</scope>
</reference>
<name>A0A3B1DNX7_9ZZZZ</name>
<feature type="region of interest" description="Disordered" evidence="1">
    <location>
        <begin position="1050"/>
        <end position="1103"/>
    </location>
</feature>
<feature type="non-terminal residue" evidence="2">
    <location>
        <position position="1"/>
    </location>
</feature>
<gene>
    <name evidence="2" type="ORF">MNBD_PLANCTO02-3371</name>
</gene>
<accession>A0A3B1DNX7</accession>
<sequence length="1456" mass="167751">FAHDFIDKKLTFLIKKNVAFNLFLILLLSMTSEKNKDHPVEMPEDVPKEVSEFLGYLNFSNGTPDAFAQKNLNFIFEQFNAQISAATLRAYLLSALNQLKEEPAFQDSEQATRVIQLLFDDCLPAYWLYHADLLFHLSEKELEQPFFLAKMFEAILSQGAPWNDAGRIVQGTLAQLNDFLGHRPVAVLENERKCQPYTYERHRPVPLYLKGAGIAVGKYQKLIERTLQFLKETPHELLDAAWFDLERMEELSLDMRAHDHNHPANKRTNYMFGEWDPHIIDTKGYYNRFLLRKIIVDALLSWMDDNSDLPWEERLHDAAAVLCGTILMASSISGSGPDTFDSSISLTALLPHVAQYRDLFYERLTQDAQGERAERLRYHESVTQQPFGHVRRHLNIQLANYGARQVQHRHLAIQYARMGFSAASRKQAAIIPAASVRFESEIFWRISAAHFRLDNNDLDTVALLLVEIEDYLRRGINCGAIVDPWNILGFQGQFPLFSTREDVIPDQRIDSLLGMMDRIFVLYSRALGESAAAGNRKLTEALSKDFRNLADEWDRYATTTVEELPKVHGGEYWDSAMHVATALTEWHKADETAGAISFWREHVDRFQSPKAYAVVIEALLDKEDHVASMGLIMQWLDQAETVGVESGRYSIFNLLQRWLQVVTAQKNPVAIKWGIIKKLFAFLEANAGEYWSVPTFQFGGEKGISSRRENDDELENSGLGDEGFESEEENLFKAAYDEVVFRDSTKDGNEGDTLDSGVGYGFQTVELEGLLREMEPRLKFLNTLAHLWQVTAVNLSSQKDGIGHVASLQSFWNAERSMVLSDWLKKIRTLQKNLSKLMTDISHYHIEKPSGEHDSNIEYDLQSQAKLYLLHTVITTQVSCRSAERLLECCLPIKKPAKKRFSLEERITNLYRAILQRDCLYIRQNISPLLKRLSREPLLYIAMESGGAPEEMLEIRKRQKVLRFLLSHLPSLGMLQETWQVLQMASRMERNSRPDGMAVSEYDRLFRKALRGTLTCLVRSAIDWRGKKAADNSTEPRSLFGIPQAAKQQRYLNRQHQKELTPSVGKTKRTSQESKRRQNQRGVLPSCFKKDQKKKEKRKSTLARQKGFSQFSYSPAKHPSHEQGKERDYELVNMVGLFVESYAFKWLSHSETMRLSHAEAMLEEDVFQEADRFISQYGSELFQPRMMTLGNVRTILHHGTGWFLDWIRNEEDPLNESKLVEDLNSGRIQHDHAATQLELIYSCILDKIDRFIEYNTTTTHSDYGDRLGSLINFLRLEALYERDAWVLIPVSLTHEIFTSMGRHASADLWEDLFRENTKERAAEHLEELEELEVQYGMQLPSLTDLIREEFVKPLAVNRIVALVPQAMEDASAGRTPSIWFEQLQHEVQEYLSSTAGSSFDIPDWLRSLEQEVNRIDRHTTEARYHAEPDIQFPQMLLSRTQVQSQLEFIENWGNKK</sequence>
<organism evidence="2">
    <name type="scientific">hydrothermal vent metagenome</name>
    <dbReference type="NCBI Taxonomy" id="652676"/>
    <lineage>
        <taxon>unclassified sequences</taxon>
        <taxon>metagenomes</taxon>
        <taxon>ecological metagenomes</taxon>
    </lineage>
</organism>
<evidence type="ECO:0000256" key="1">
    <source>
        <dbReference type="SAM" id="MobiDB-lite"/>
    </source>
</evidence>
<protein>
    <submittedName>
        <fullName evidence="2">Uncharacterized protein</fullName>
    </submittedName>
</protein>
<feature type="region of interest" description="Disordered" evidence="1">
    <location>
        <begin position="704"/>
        <end position="724"/>
    </location>
</feature>